<dbReference type="SUPFAM" id="SSF52540">
    <property type="entry name" value="P-loop containing nucleoside triphosphate hydrolases"/>
    <property type="match status" value="2"/>
</dbReference>
<keyword evidence="3" id="KW-0067">ATP-binding</keyword>
<dbReference type="PANTHER" id="PTHR45626:SF16">
    <property type="entry name" value="ATP-DEPENDENT HELICASE ULS1"/>
    <property type="match status" value="1"/>
</dbReference>
<dbReference type="Pfam" id="PF00271">
    <property type="entry name" value="Helicase_C"/>
    <property type="match status" value="1"/>
</dbReference>
<dbReference type="InterPro" id="IPR027417">
    <property type="entry name" value="P-loop_NTPase"/>
</dbReference>
<keyword evidence="2" id="KW-0378">Hydrolase</keyword>
<dbReference type="PRINTS" id="PR00507">
    <property type="entry name" value="N12N6MTFRASE"/>
</dbReference>
<dbReference type="InterPro" id="IPR014001">
    <property type="entry name" value="Helicase_ATP-bd"/>
</dbReference>
<dbReference type="SMART" id="SM00487">
    <property type="entry name" value="DEXDc"/>
    <property type="match status" value="1"/>
</dbReference>
<dbReference type="InterPro" id="IPR011639">
    <property type="entry name" value="MethylTrfase_TaqI-like_dom"/>
</dbReference>
<dbReference type="PROSITE" id="PS51192">
    <property type="entry name" value="HELICASE_ATP_BIND_1"/>
    <property type="match status" value="1"/>
</dbReference>
<comment type="caution">
    <text evidence="6">The sequence shown here is derived from an EMBL/GenBank/DDBJ whole genome shotgun (WGS) entry which is preliminary data.</text>
</comment>
<dbReference type="GO" id="GO:0004386">
    <property type="term" value="F:helicase activity"/>
    <property type="evidence" value="ECO:0007669"/>
    <property type="project" value="UniProtKB-KW"/>
</dbReference>
<gene>
    <name evidence="6" type="ORF">DN757_02100</name>
</gene>
<dbReference type="EMBL" id="QKWW01000006">
    <property type="protein sequence ID" value="PZT57533.1"/>
    <property type="molecule type" value="Genomic_DNA"/>
</dbReference>
<dbReference type="InterPro" id="IPR000330">
    <property type="entry name" value="SNF2_N"/>
</dbReference>
<dbReference type="GO" id="GO:0005524">
    <property type="term" value="F:ATP binding"/>
    <property type="evidence" value="ECO:0007669"/>
    <property type="project" value="UniProtKB-KW"/>
</dbReference>
<accession>A0A2W6QK31</accession>
<dbReference type="Gene3D" id="3.40.50.150">
    <property type="entry name" value="Vaccinia Virus protein VP39"/>
    <property type="match status" value="1"/>
</dbReference>
<dbReference type="InterPro" id="IPR001650">
    <property type="entry name" value="Helicase_C-like"/>
</dbReference>
<evidence type="ECO:0000256" key="1">
    <source>
        <dbReference type="ARBA" id="ARBA00022741"/>
    </source>
</evidence>
<keyword evidence="1" id="KW-0547">Nucleotide-binding</keyword>
<dbReference type="Pfam" id="PF07669">
    <property type="entry name" value="Eco57I"/>
    <property type="match status" value="1"/>
</dbReference>
<dbReference type="SUPFAM" id="SSF53335">
    <property type="entry name" value="S-adenosyl-L-methionine-dependent methyltransferases"/>
    <property type="match status" value="1"/>
</dbReference>
<dbReference type="PROSITE" id="PS51194">
    <property type="entry name" value="HELICASE_CTER"/>
    <property type="match status" value="1"/>
</dbReference>
<sequence length="1013" mass="118211">MYELKDIRIPQNKRKEINNKILTIIDNNLFSKVGINANDIFLSYTGDGSLHGLLFNDFESFYSYTKEKQSIENGQFFSPYELTRFLSSVMKPSIFDIIGDLTSGHGAFLNWLPCPENIYTNEIDIKSFKVQKYLYPKVNATLGDIRDYEPNTRFDLIMGNPPYNLDGFKWDSKKVSSQMYYCLKSAELLKPASLFCIVVPNSFLEDEFMNKSDIAMINASFNSILQLNLPNDTFNNVGVSNFKTKVLIMQRKSVHITETPFNRRAFLNVNNFDLTIANQIHFQYIAPMLEQKEYLKAKLYYENIGLIDNTKEEQDFQLKINKFLFDIKRNNNTSMHYSKCIEYLHRYRTQVKPEGMPVSEWMNARLSKNKVLSYLKRIIRNQHVKETDKIKLVKTASGLRYKAYSHKTKLQLSKMEKVKEASFVDMIINESYPFEDQKFKKLQTRKINAYKKQTEPFKTMSQDKYISNWLKEYELNDFLNDRVIRLNDIQRNDMGKILQKRYGLLQWDCGGGKSLAAVAYSQYHLQHNNVRNMFIVAPAIAITGTFETILSSYGIPFVKVDSLQSLSSIKPSDIVLVTFNMLTKYQRQIKKFIRLNARKIGLVVDESDSIATMTSKRTKAALNVFKNAKYKLLTTGTSVRNSIGEAFPQFQLLYNSSVNFLNQCKEVYVEDKKTKELRTELNEHYLKPYPQYHKGQKLFKESHIPEKITVFGVSQATQHIYNSDTLKALIDSTIITRTFEEITGRSIANIVQSTCSFNNHEHNLYKKIIDEFYEMARNINKTGNSRKDRMLEIIQQLNMLIRSCSAPHLFKEYEGKGYSSKFENVFAKLSKWDNESVVIGCRFKKTVYSYANYISRLFPNRRLFIVTGEDMSLKQRKQMIIEMKKFKNPILVCTQQSLSSSISINYVNKIIVPELAWNGAALHQFTARFVRFDSESDNKEIHYITYENSIESNLLQLILSKEKLNLFMKNDDLNDDELYERFGVDFDILNMLMTKEKDQHGYTRLKWGQQEVI</sequence>
<dbReference type="GO" id="GO:0006304">
    <property type="term" value="P:DNA modification"/>
    <property type="evidence" value="ECO:0007669"/>
    <property type="project" value="InterPro"/>
</dbReference>
<feature type="domain" description="Helicase C-terminal" evidence="5">
    <location>
        <begin position="821"/>
        <end position="979"/>
    </location>
</feature>
<evidence type="ECO:0000256" key="2">
    <source>
        <dbReference type="ARBA" id="ARBA00022801"/>
    </source>
</evidence>
<dbReference type="Gene3D" id="3.40.50.10810">
    <property type="entry name" value="Tandem AAA-ATPase domain"/>
    <property type="match status" value="1"/>
</dbReference>
<protein>
    <submittedName>
        <fullName evidence="6">Helicase</fullName>
    </submittedName>
</protein>
<dbReference type="AlphaFoldDB" id="A0A2W6QK31"/>
<name>A0A2W6QK31_9BACL</name>
<evidence type="ECO:0000259" key="5">
    <source>
        <dbReference type="PROSITE" id="PS51194"/>
    </source>
</evidence>
<dbReference type="GO" id="GO:0008094">
    <property type="term" value="F:ATP-dependent activity, acting on DNA"/>
    <property type="evidence" value="ECO:0007669"/>
    <property type="project" value="TreeGrafter"/>
</dbReference>
<evidence type="ECO:0000256" key="3">
    <source>
        <dbReference type="ARBA" id="ARBA00022840"/>
    </source>
</evidence>
<reference evidence="6 7" key="1">
    <citation type="submission" date="2018-06" db="EMBL/GenBank/DDBJ databases">
        <title>Isolation of heavy metals resistant Paenibacillus silvae NC2 from Gold-Copper mine in ZiJin, China.</title>
        <authorList>
            <person name="Xu J."/>
            <person name="Mazhar H.S."/>
            <person name="Rensing C."/>
        </authorList>
    </citation>
    <scope>NUCLEOTIDE SEQUENCE [LARGE SCALE GENOMIC DNA]</scope>
    <source>
        <strain evidence="6 7">NC2</strain>
    </source>
</reference>
<dbReference type="Pfam" id="PF00176">
    <property type="entry name" value="SNF2-rel_dom"/>
    <property type="match status" value="1"/>
</dbReference>
<dbReference type="PANTHER" id="PTHR45626">
    <property type="entry name" value="TRANSCRIPTION TERMINATION FACTOR 2-RELATED"/>
    <property type="match status" value="1"/>
</dbReference>
<dbReference type="SMART" id="SM00490">
    <property type="entry name" value="HELICc"/>
    <property type="match status" value="1"/>
</dbReference>
<organism evidence="6 7">
    <name type="scientific">Paenibacillus silvae</name>
    <dbReference type="NCBI Taxonomy" id="1325358"/>
    <lineage>
        <taxon>Bacteria</taxon>
        <taxon>Bacillati</taxon>
        <taxon>Bacillota</taxon>
        <taxon>Bacilli</taxon>
        <taxon>Bacillales</taxon>
        <taxon>Paenibacillaceae</taxon>
        <taxon>Paenibacillus</taxon>
    </lineage>
</organism>
<proteinExistence type="predicted"/>
<feature type="domain" description="Helicase ATP-binding" evidence="4">
    <location>
        <begin position="494"/>
        <end position="656"/>
    </location>
</feature>
<dbReference type="Proteomes" id="UP000249204">
    <property type="component" value="Unassembled WGS sequence"/>
</dbReference>
<dbReference type="InterPro" id="IPR029063">
    <property type="entry name" value="SAM-dependent_MTases_sf"/>
</dbReference>
<dbReference type="Gene3D" id="3.40.50.300">
    <property type="entry name" value="P-loop containing nucleotide triphosphate hydrolases"/>
    <property type="match status" value="1"/>
</dbReference>
<dbReference type="InterPro" id="IPR038718">
    <property type="entry name" value="SNF2-like_sf"/>
</dbReference>
<dbReference type="InterPro" id="IPR050628">
    <property type="entry name" value="SNF2_RAD54_helicase_TF"/>
</dbReference>
<dbReference type="GO" id="GO:0016787">
    <property type="term" value="F:hydrolase activity"/>
    <property type="evidence" value="ECO:0007669"/>
    <property type="project" value="UniProtKB-KW"/>
</dbReference>
<dbReference type="GO" id="GO:0006281">
    <property type="term" value="P:DNA repair"/>
    <property type="evidence" value="ECO:0007669"/>
    <property type="project" value="TreeGrafter"/>
</dbReference>
<dbReference type="GO" id="GO:0009007">
    <property type="term" value="F:site-specific DNA-methyltransferase (adenine-specific) activity"/>
    <property type="evidence" value="ECO:0007669"/>
    <property type="project" value="UniProtKB-EC"/>
</dbReference>
<evidence type="ECO:0000313" key="7">
    <source>
        <dbReference type="Proteomes" id="UP000249204"/>
    </source>
</evidence>
<evidence type="ECO:0000259" key="4">
    <source>
        <dbReference type="PROSITE" id="PS51192"/>
    </source>
</evidence>
<evidence type="ECO:0000313" key="6">
    <source>
        <dbReference type="EMBL" id="PZT57533.1"/>
    </source>
</evidence>
<keyword evidence="6" id="KW-0347">Helicase</keyword>